<evidence type="ECO:0000256" key="4">
    <source>
        <dbReference type="NCBIfam" id="TIGR00152"/>
    </source>
</evidence>
<sequence>MPRTALTGAIASGKSAAAAVLEELGAVVVDSDVLAREVVAPGTPGLAEVVDRFGPGVLRPDGALDRPALGRVVFADAAARRDLEAIVHPRVRALAAEREAAAPPGALVVQVIPLLVETGQQDAFGTVLVVDVEPATQLRRLRARDGLDEEQAGARVAAQADRATRLAAADVVWHNDGTPEELRAQVVRWWRERSAT</sequence>
<comment type="similarity">
    <text evidence="3">Belongs to the CoaE family.</text>
</comment>
<dbReference type="InterPro" id="IPR027417">
    <property type="entry name" value="P-loop_NTPase"/>
</dbReference>
<keyword evidence="6" id="KW-1185">Reference proteome</keyword>
<dbReference type="Pfam" id="PF01121">
    <property type="entry name" value="CoaE"/>
    <property type="match status" value="1"/>
</dbReference>
<comment type="catalytic activity">
    <reaction evidence="3">
        <text>3'-dephospho-CoA + ATP = ADP + CoA + H(+)</text>
        <dbReference type="Rhea" id="RHEA:18245"/>
        <dbReference type="ChEBI" id="CHEBI:15378"/>
        <dbReference type="ChEBI" id="CHEBI:30616"/>
        <dbReference type="ChEBI" id="CHEBI:57287"/>
        <dbReference type="ChEBI" id="CHEBI:57328"/>
        <dbReference type="ChEBI" id="CHEBI:456216"/>
        <dbReference type="EC" id="2.7.1.24"/>
    </reaction>
</comment>
<evidence type="ECO:0000256" key="3">
    <source>
        <dbReference type="HAMAP-Rule" id="MF_00376"/>
    </source>
</evidence>
<name>A0A1G7DJT3_9ACTN</name>
<dbReference type="InterPro" id="IPR001977">
    <property type="entry name" value="Depp_CoAkinase"/>
</dbReference>
<dbReference type="GO" id="GO:0005737">
    <property type="term" value="C:cytoplasm"/>
    <property type="evidence" value="ECO:0007669"/>
    <property type="project" value="UniProtKB-SubCell"/>
</dbReference>
<dbReference type="EC" id="2.7.1.24" evidence="3 4"/>
<keyword evidence="3" id="KW-0808">Transferase</keyword>
<dbReference type="RefSeq" id="WP_090595452.1">
    <property type="nucleotide sequence ID" value="NZ_LT629688.1"/>
</dbReference>
<feature type="binding site" evidence="3">
    <location>
        <begin position="11"/>
        <end position="16"/>
    </location>
    <ligand>
        <name>ATP</name>
        <dbReference type="ChEBI" id="CHEBI:30616"/>
    </ligand>
</feature>
<dbReference type="GO" id="GO:0015937">
    <property type="term" value="P:coenzyme A biosynthetic process"/>
    <property type="evidence" value="ECO:0007669"/>
    <property type="project" value="UniProtKB-UniRule"/>
</dbReference>
<dbReference type="PANTHER" id="PTHR10695:SF46">
    <property type="entry name" value="BIFUNCTIONAL COENZYME A SYNTHASE-RELATED"/>
    <property type="match status" value="1"/>
</dbReference>
<keyword evidence="2 3" id="KW-0067">ATP-binding</keyword>
<keyword evidence="1 3" id="KW-0547">Nucleotide-binding</keyword>
<dbReference type="STRING" id="675864.SAMN04489747_3626"/>
<protein>
    <recommendedName>
        <fullName evidence="3 4">Dephospho-CoA kinase</fullName>
        <ecNumber evidence="3 4">2.7.1.24</ecNumber>
    </recommendedName>
    <alternativeName>
        <fullName evidence="3">Dephosphocoenzyme A kinase</fullName>
    </alternativeName>
</protein>
<keyword evidence="3" id="KW-0173">Coenzyme A biosynthesis</keyword>
<proteinExistence type="inferred from homology"/>
<comment type="pathway">
    <text evidence="3">Cofactor biosynthesis; coenzyme A biosynthesis; CoA from (R)-pantothenate: step 5/5.</text>
</comment>
<dbReference type="NCBIfam" id="NF002879">
    <property type="entry name" value="PRK03333.1"/>
    <property type="match status" value="1"/>
</dbReference>
<reference evidence="5 6" key="1">
    <citation type="submission" date="2016-10" db="EMBL/GenBank/DDBJ databases">
        <authorList>
            <person name="de Groot N.N."/>
        </authorList>
    </citation>
    <scope>NUCLEOTIDE SEQUENCE [LARGE SCALE GENOMIC DNA]</scope>
    <source>
        <strain evidence="5 6">MON 2.2</strain>
    </source>
</reference>
<comment type="subcellular location">
    <subcellularLocation>
        <location evidence="3">Cytoplasm</location>
    </subcellularLocation>
</comment>
<evidence type="ECO:0000313" key="5">
    <source>
        <dbReference type="EMBL" id="SDE51779.1"/>
    </source>
</evidence>
<dbReference type="EMBL" id="LT629688">
    <property type="protein sequence ID" value="SDE51779.1"/>
    <property type="molecule type" value="Genomic_DNA"/>
</dbReference>
<evidence type="ECO:0000256" key="1">
    <source>
        <dbReference type="ARBA" id="ARBA00022741"/>
    </source>
</evidence>
<dbReference type="OrthoDB" id="9812943at2"/>
<dbReference type="PROSITE" id="PS51219">
    <property type="entry name" value="DPCK"/>
    <property type="match status" value="1"/>
</dbReference>
<dbReference type="GO" id="GO:0004140">
    <property type="term" value="F:dephospho-CoA kinase activity"/>
    <property type="evidence" value="ECO:0007669"/>
    <property type="project" value="UniProtKB-UniRule"/>
</dbReference>
<evidence type="ECO:0000256" key="2">
    <source>
        <dbReference type="ARBA" id="ARBA00022840"/>
    </source>
</evidence>
<evidence type="ECO:0000313" key="6">
    <source>
        <dbReference type="Proteomes" id="UP000198546"/>
    </source>
</evidence>
<dbReference type="NCBIfam" id="TIGR00152">
    <property type="entry name" value="dephospho-CoA kinase"/>
    <property type="match status" value="1"/>
</dbReference>
<keyword evidence="3 5" id="KW-0418">Kinase</keyword>
<dbReference type="GO" id="GO:0005524">
    <property type="term" value="F:ATP binding"/>
    <property type="evidence" value="ECO:0007669"/>
    <property type="project" value="UniProtKB-UniRule"/>
</dbReference>
<comment type="function">
    <text evidence="3">Catalyzes the phosphorylation of the 3'-hydroxyl group of dephosphocoenzyme A to form coenzyme A.</text>
</comment>
<dbReference type="PANTHER" id="PTHR10695">
    <property type="entry name" value="DEPHOSPHO-COA KINASE-RELATED"/>
    <property type="match status" value="1"/>
</dbReference>
<dbReference type="Proteomes" id="UP000198546">
    <property type="component" value="Chromosome i"/>
</dbReference>
<dbReference type="CDD" id="cd02022">
    <property type="entry name" value="DPCK"/>
    <property type="match status" value="1"/>
</dbReference>
<organism evidence="5 6">
    <name type="scientific">Auraticoccus monumenti</name>
    <dbReference type="NCBI Taxonomy" id="675864"/>
    <lineage>
        <taxon>Bacteria</taxon>
        <taxon>Bacillati</taxon>
        <taxon>Actinomycetota</taxon>
        <taxon>Actinomycetes</taxon>
        <taxon>Propionibacteriales</taxon>
        <taxon>Propionibacteriaceae</taxon>
        <taxon>Auraticoccus</taxon>
    </lineage>
</organism>
<dbReference type="UniPathway" id="UPA00241">
    <property type="reaction ID" value="UER00356"/>
</dbReference>
<gene>
    <name evidence="3" type="primary">coaE</name>
    <name evidence="5" type="ORF">SAMN04489747_3626</name>
</gene>
<accession>A0A1G7DJT3</accession>
<dbReference type="SUPFAM" id="SSF52540">
    <property type="entry name" value="P-loop containing nucleoside triphosphate hydrolases"/>
    <property type="match status" value="1"/>
</dbReference>
<dbReference type="HAMAP" id="MF_00376">
    <property type="entry name" value="Dephospho_CoA_kinase"/>
    <property type="match status" value="1"/>
</dbReference>
<dbReference type="AlphaFoldDB" id="A0A1G7DJT3"/>
<dbReference type="Gene3D" id="3.40.50.300">
    <property type="entry name" value="P-loop containing nucleotide triphosphate hydrolases"/>
    <property type="match status" value="1"/>
</dbReference>
<keyword evidence="3" id="KW-0963">Cytoplasm</keyword>